<dbReference type="GO" id="GO:0008720">
    <property type="term" value="F:D-lactate dehydrogenase (NAD+) activity"/>
    <property type="evidence" value="ECO:0007669"/>
    <property type="project" value="TreeGrafter"/>
</dbReference>
<dbReference type="GO" id="GO:0071949">
    <property type="term" value="F:FAD binding"/>
    <property type="evidence" value="ECO:0007669"/>
    <property type="project" value="InterPro"/>
</dbReference>
<evidence type="ECO:0000313" key="4">
    <source>
        <dbReference type="Proteomes" id="UP000278475"/>
    </source>
</evidence>
<dbReference type="Pfam" id="PF01565">
    <property type="entry name" value="FAD_binding_4"/>
    <property type="match status" value="1"/>
</dbReference>
<proteinExistence type="inferred from homology"/>
<accession>A0A497EMB1</accession>
<comment type="caution">
    <text evidence="3">The sequence shown here is derived from an EMBL/GenBank/DDBJ whole genome shotgun (WGS) entry which is preliminary data.</text>
</comment>
<dbReference type="PROSITE" id="PS51387">
    <property type="entry name" value="FAD_PCMH"/>
    <property type="match status" value="1"/>
</dbReference>
<dbReference type="Proteomes" id="UP000278475">
    <property type="component" value="Unassembled WGS sequence"/>
</dbReference>
<sequence length="216" mass="23271">MPIDSDAYQELEAVVGPENISQDPAILDTYSCHATIVGIPRQGLGLGPWWERAGAVILPGSTEEVSEIVKICNYYRIKYKAHSTGQFPGAFAQGENTLTIDLRRMNRIIEINQDHMYALVEPYVTQGELFIECIKKGLAPHMIDAGSSISPLASVTSVAGQGDSAITRGYNERNALAVEWVLPSGEIVRLGSPDTPNAGWFSGDGPGPSLLGIMRG</sequence>
<dbReference type="EMBL" id="QMQV01000180">
    <property type="protein sequence ID" value="RLE46504.1"/>
    <property type="molecule type" value="Genomic_DNA"/>
</dbReference>
<feature type="non-terminal residue" evidence="3">
    <location>
        <position position="216"/>
    </location>
</feature>
<comment type="similarity">
    <text evidence="1">Belongs to the FAD-binding oxidoreductase/transferase type 4 family.</text>
</comment>
<dbReference type="InterPro" id="IPR016169">
    <property type="entry name" value="FAD-bd_PCMH_sub2"/>
</dbReference>
<dbReference type="SUPFAM" id="SSF56176">
    <property type="entry name" value="FAD-binding/transporter-associated domain-like"/>
    <property type="match status" value="1"/>
</dbReference>
<dbReference type="InterPro" id="IPR016166">
    <property type="entry name" value="FAD-bd_PCMH"/>
</dbReference>
<dbReference type="Gene3D" id="3.30.465.10">
    <property type="match status" value="1"/>
</dbReference>
<dbReference type="InterPro" id="IPR036318">
    <property type="entry name" value="FAD-bd_PCMH-like_sf"/>
</dbReference>
<evidence type="ECO:0000256" key="1">
    <source>
        <dbReference type="ARBA" id="ARBA00008000"/>
    </source>
</evidence>
<protein>
    <recommendedName>
        <fullName evidence="2">FAD-binding PCMH-type domain-containing protein</fullName>
    </recommendedName>
</protein>
<dbReference type="PANTHER" id="PTHR11748:SF111">
    <property type="entry name" value="D-LACTATE DEHYDROGENASE, MITOCHONDRIAL-RELATED"/>
    <property type="match status" value="1"/>
</dbReference>
<dbReference type="InterPro" id="IPR016167">
    <property type="entry name" value="FAD-bd_PCMH_sub1"/>
</dbReference>
<organism evidence="3 4">
    <name type="scientific">Thermoproteota archaeon</name>
    <dbReference type="NCBI Taxonomy" id="2056631"/>
    <lineage>
        <taxon>Archaea</taxon>
        <taxon>Thermoproteota</taxon>
    </lineage>
</organism>
<evidence type="ECO:0000313" key="3">
    <source>
        <dbReference type="EMBL" id="RLE46504.1"/>
    </source>
</evidence>
<dbReference type="GO" id="GO:0004458">
    <property type="term" value="F:D-lactate dehydrogenase (cytochrome) activity"/>
    <property type="evidence" value="ECO:0007669"/>
    <property type="project" value="TreeGrafter"/>
</dbReference>
<evidence type="ECO:0000259" key="2">
    <source>
        <dbReference type="PROSITE" id="PS51387"/>
    </source>
</evidence>
<reference evidence="3 4" key="1">
    <citation type="submission" date="2018-06" db="EMBL/GenBank/DDBJ databases">
        <title>Extensive metabolic versatility and redundancy in microbially diverse, dynamic hydrothermal sediments.</title>
        <authorList>
            <person name="Dombrowski N."/>
            <person name="Teske A."/>
            <person name="Baker B.J."/>
        </authorList>
    </citation>
    <scope>NUCLEOTIDE SEQUENCE [LARGE SCALE GENOMIC DNA]</scope>
    <source>
        <strain evidence="3">B66_G16</strain>
    </source>
</reference>
<feature type="domain" description="FAD-binding PCMH-type" evidence="2">
    <location>
        <begin position="49"/>
        <end position="216"/>
    </location>
</feature>
<dbReference type="PANTHER" id="PTHR11748">
    <property type="entry name" value="D-LACTATE DEHYDROGENASE"/>
    <property type="match status" value="1"/>
</dbReference>
<dbReference type="AlphaFoldDB" id="A0A497EMB1"/>
<dbReference type="InterPro" id="IPR006094">
    <property type="entry name" value="Oxid_FAD_bind_N"/>
</dbReference>
<name>A0A497EMB1_9CREN</name>
<gene>
    <name evidence="3" type="ORF">DRJ31_09960</name>
</gene>
<dbReference type="GO" id="GO:1903457">
    <property type="term" value="P:lactate catabolic process"/>
    <property type="evidence" value="ECO:0007669"/>
    <property type="project" value="TreeGrafter"/>
</dbReference>
<dbReference type="Gene3D" id="3.30.43.10">
    <property type="entry name" value="Uridine Diphospho-n-acetylenolpyruvylglucosamine Reductase, domain 2"/>
    <property type="match status" value="1"/>
</dbReference>